<evidence type="ECO:0000256" key="6">
    <source>
        <dbReference type="ARBA" id="ARBA00023125"/>
    </source>
</evidence>
<dbReference type="SUPFAM" id="SSF53098">
    <property type="entry name" value="Ribonuclease H-like"/>
    <property type="match status" value="1"/>
</dbReference>
<name>A0A2U1BB39_9BACT</name>
<comment type="catalytic activity">
    <reaction evidence="7">
        <text>DNA(n) + a 2'-deoxyribonucleoside 5'-triphosphate = DNA(n+1) + diphosphate</text>
        <dbReference type="Rhea" id="RHEA:22508"/>
        <dbReference type="Rhea" id="RHEA-COMP:17339"/>
        <dbReference type="Rhea" id="RHEA-COMP:17340"/>
        <dbReference type="ChEBI" id="CHEBI:33019"/>
        <dbReference type="ChEBI" id="CHEBI:61560"/>
        <dbReference type="ChEBI" id="CHEBI:173112"/>
        <dbReference type="EC" id="2.7.7.7"/>
    </reaction>
</comment>
<comment type="similarity">
    <text evidence="1">Belongs to the DNA polymerase type-B family.</text>
</comment>
<dbReference type="SUPFAM" id="SSF56672">
    <property type="entry name" value="DNA/RNA polymerases"/>
    <property type="match status" value="1"/>
</dbReference>
<dbReference type="InterPro" id="IPR006133">
    <property type="entry name" value="DNA-dir_DNA_pol_B_exonuc"/>
</dbReference>
<dbReference type="CDD" id="cd05785">
    <property type="entry name" value="DNA_polB_like2_exo"/>
    <property type="match status" value="1"/>
</dbReference>
<evidence type="ECO:0000256" key="2">
    <source>
        <dbReference type="ARBA" id="ARBA00012417"/>
    </source>
</evidence>
<evidence type="ECO:0000259" key="8">
    <source>
        <dbReference type="Pfam" id="PF00136"/>
    </source>
</evidence>
<evidence type="ECO:0000259" key="9">
    <source>
        <dbReference type="Pfam" id="PF03104"/>
    </source>
</evidence>
<dbReference type="AlphaFoldDB" id="A0A2U1BB39"/>
<comment type="caution">
    <text evidence="10">The sequence shown here is derived from an EMBL/GenBank/DDBJ whole genome shotgun (WGS) entry which is preliminary data.</text>
</comment>
<dbReference type="InterPro" id="IPR012337">
    <property type="entry name" value="RNaseH-like_sf"/>
</dbReference>
<evidence type="ECO:0000313" key="11">
    <source>
        <dbReference type="Proteomes" id="UP000245959"/>
    </source>
</evidence>
<dbReference type="GO" id="GO:0000166">
    <property type="term" value="F:nucleotide binding"/>
    <property type="evidence" value="ECO:0007669"/>
    <property type="project" value="InterPro"/>
</dbReference>
<evidence type="ECO:0000256" key="1">
    <source>
        <dbReference type="ARBA" id="ARBA00005755"/>
    </source>
</evidence>
<proteinExistence type="inferred from homology"/>
<dbReference type="Gene3D" id="3.90.1600.10">
    <property type="entry name" value="Palm domain of DNA polymerase"/>
    <property type="match status" value="1"/>
</dbReference>
<protein>
    <recommendedName>
        <fullName evidence="2">DNA-directed DNA polymerase</fullName>
        <ecNumber evidence="2">2.7.7.7</ecNumber>
    </recommendedName>
</protein>
<dbReference type="InterPro" id="IPR006134">
    <property type="entry name" value="DNA-dir_DNA_pol_B_multi_dom"/>
</dbReference>
<dbReference type="GO" id="GO:0003677">
    <property type="term" value="F:DNA binding"/>
    <property type="evidence" value="ECO:0007669"/>
    <property type="project" value="UniProtKB-KW"/>
</dbReference>
<dbReference type="InterPro" id="IPR023211">
    <property type="entry name" value="DNA_pol_palm_dom_sf"/>
</dbReference>
<dbReference type="Pfam" id="PF03104">
    <property type="entry name" value="DNA_pol_B_exo1"/>
    <property type="match status" value="1"/>
</dbReference>
<dbReference type="InterPro" id="IPR042087">
    <property type="entry name" value="DNA_pol_B_thumb"/>
</dbReference>
<dbReference type="PANTHER" id="PTHR10322">
    <property type="entry name" value="DNA POLYMERASE CATALYTIC SUBUNIT"/>
    <property type="match status" value="1"/>
</dbReference>
<dbReference type="EC" id="2.7.7.7" evidence="2"/>
<dbReference type="RefSeq" id="WP_116882270.1">
    <property type="nucleotide sequence ID" value="NZ_CALXNT010000025.1"/>
</dbReference>
<evidence type="ECO:0000313" key="10">
    <source>
        <dbReference type="EMBL" id="PVY45874.1"/>
    </source>
</evidence>
<evidence type="ECO:0000256" key="3">
    <source>
        <dbReference type="ARBA" id="ARBA00022679"/>
    </source>
</evidence>
<dbReference type="PANTHER" id="PTHR10322:SF23">
    <property type="entry name" value="DNA POLYMERASE DELTA CATALYTIC SUBUNIT"/>
    <property type="match status" value="1"/>
</dbReference>
<dbReference type="Gene3D" id="3.30.420.10">
    <property type="entry name" value="Ribonuclease H-like superfamily/Ribonuclease H"/>
    <property type="match status" value="1"/>
</dbReference>
<feature type="domain" description="DNA-directed DNA polymerase family B multifunctional" evidence="8">
    <location>
        <begin position="410"/>
        <end position="707"/>
    </location>
</feature>
<evidence type="ECO:0000256" key="5">
    <source>
        <dbReference type="ARBA" id="ARBA00022932"/>
    </source>
</evidence>
<keyword evidence="4" id="KW-0548">Nucleotidyltransferase</keyword>
<keyword evidence="6" id="KW-0238">DNA-binding</keyword>
<dbReference type="PRINTS" id="PR00106">
    <property type="entry name" value="DNAPOLB"/>
</dbReference>
<keyword evidence="11" id="KW-1185">Reference proteome</keyword>
<sequence length="722" mass="82143">MFFEQLTETRRQGVTAVETTADRTIYYFHDGDGFRTEEEPFKPFILLSSPEQLSQFEGAFSPTPLAGDMTFKLMASFPDVKTYEAAQKYLKKTPNGPWTFFRDLSQQALLEGKSRLFSGMEFSELRRLSFDLETLTTPGYDFPNSDREGDEIVIISMRDSTGFELVLSQEDMSEKELIQAFVKTLAERDPDVIEGHNLCRFDLPYLEARARRHKVKLALGRDGSTFSKRSSRFNIADRIINYSRYDVWGRHVVDTLHLAMLYDGANRNLESYNLKYLAKHFRIASDERTYVDGSKITELWNSDHATLLAYALDDVRETEALSAVLSPSYFYQTQLLPLKYQNVIIRGNGTSLDALLTCEYLRKRHSLPLPEAPRRFSGALTRADATGIFRNVWHCDVRSLYPSIILAEKWVPSRDELGEFPRLLGALRTFRLAAKDAARTAEDPAKKKYFQALQSTFKITINSFYGYLGFSQGTFNDFDMAERVTARGREILTMMLDFLTGAGAKVLEMDTDGIYFQPPAGVGKPAEFGRKIQEILPAGIEVELDSVYDAMFSYKSKNYALLSPDGVVSITGAALKSRGLEPFQRRFMAEMIDALLRDDRAAIPRAYDRIRRSIESRKIPLADLAKTETLNDSPETYKRKLAAGTGRRAAAFELAIRSERDYQSGDQVTYYITGEKKKVSAVDNAKLLADAPEGERDENTAYYLNKLDELYRNFESFILPQK</sequence>
<keyword evidence="3" id="KW-0808">Transferase</keyword>
<dbReference type="InterPro" id="IPR043502">
    <property type="entry name" value="DNA/RNA_pol_sf"/>
</dbReference>
<dbReference type="Proteomes" id="UP000245959">
    <property type="component" value="Unassembled WGS sequence"/>
</dbReference>
<feature type="domain" description="DNA-directed DNA polymerase family B exonuclease" evidence="9">
    <location>
        <begin position="123"/>
        <end position="276"/>
    </location>
</feature>
<keyword evidence="5" id="KW-0239">DNA-directed DNA polymerase</keyword>
<dbReference type="GeneID" id="78293605"/>
<evidence type="ECO:0000256" key="4">
    <source>
        <dbReference type="ARBA" id="ARBA00022695"/>
    </source>
</evidence>
<dbReference type="SMART" id="SM00486">
    <property type="entry name" value="POLBc"/>
    <property type="match status" value="1"/>
</dbReference>
<dbReference type="InterPro" id="IPR050240">
    <property type="entry name" value="DNA_pol_type-B"/>
</dbReference>
<accession>A0A2U1BB39</accession>
<dbReference type="InterPro" id="IPR006172">
    <property type="entry name" value="DNA-dir_DNA_pol_B"/>
</dbReference>
<dbReference type="EMBL" id="QEKH01000001">
    <property type="protein sequence ID" value="PVY45874.1"/>
    <property type="molecule type" value="Genomic_DNA"/>
</dbReference>
<evidence type="ECO:0000256" key="7">
    <source>
        <dbReference type="ARBA" id="ARBA00049244"/>
    </source>
</evidence>
<dbReference type="Pfam" id="PF00136">
    <property type="entry name" value="DNA_pol_B"/>
    <property type="match status" value="1"/>
</dbReference>
<dbReference type="Gene3D" id="1.10.132.60">
    <property type="entry name" value="DNA polymerase family B, C-terminal domain"/>
    <property type="match status" value="1"/>
</dbReference>
<dbReference type="InterPro" id="IPR036397">
    <property type="entry name" value="RNaseH_sf"/>
</dbReference>
<gene>
    <name evidence="10" type="ORF">C8D82_10168</name>
</gene>
<dbReference type="GO" id="GO:0003887">
    <property type="term" value="F:DNA-directed DNA polymerase activity"/>
    <property type="evidence" value="ECO:0007669"/>
    <property type="project" value="UniProtKB-KW"/>
</dbReference>
<reference evidence="10 11" key="1">
    <citation type="submission" date="2018-04" db="EMBL/GenBank/DDBJ databases">
        <title>Genomic Encyclopedia of Type Strains, Phase IV (KMG-IV): sequencing the most valuable type-strain genomes for metagenomic binning, comparative biology and taxonomic classification.</title>
        <authorList>
            <person name="Goeker M."/>
        </authorList>
    </citation>
    <scope>NUCLEOTIDE SEQUENCE [LARGE SCALE GENOMIC DNA]</scope>
    <source>
        <strain evidence="10 11">DSM 14823</strain>
    </source>
</reference>
<organism evidence="10 11">
    <name type="scientific">Victivallis vadensis</name>
    <dbReference type="NCBI Taxonomy" id="172901"/>
    <lineage>
        <taxon>Bacteria</taxon>
        <taxon>Pseudomonadati</taxon>
        <taxon>Lentisphaerota</taxon>
        <taxon>Lentisphaeria</taxon>
        <taxon>Victivallales</taxon>
        <taxon>Victivallaceae</taxon>
        <taxon>Victivallis</taxon>
    </lineage>
</organism>